<dbReference type="EMBL" id="JACCFK010000001">
    <property type="protein sequence ID" value="NYI90798.1"/>
    <property type="molecule type" value="Genomic_DNA"/>
</dbReference>
<proteinExistence type="inferred from homology"/>
<dbReference type="InterPro" id="IPR002182">
    <property type="entry name" value="NB-ARC"/>
</dbReference>
<dbReference type="InterPro" id="IPR051677">
    <property type="entry name" value="AfsR-DnrI-RedD_regulator"/>
</dbReference>
<dbReference type="SMART" id="SM01043">
    <property type="entry name" value="BTAD"/>
    <property type="match status" value="1"/>
</dbReference>
<comment type="similarity">
    <text evidence="1">Belongs to the AfsR/DnrI/RedD regulatory family.</text>
</comment>
<dbReference type="Gene3D" id="1.10.10.10">
    <property type="entry name" value="Winged helix-like DNA-binding domain superfamily/Winged helix DNA-binding domain"/>
    <property type="match status" value="1"/>
</dbReference>
<dbReference type="SMART" id="SM00862">
    <property type="entry name" value="Trans_reg_C"/>
    <property type="match status" value="1"/>
</dbReference>
<dbReference type="InterPro" id="IPR027417">
    <property type="entry name" value="P-loop_NTPase"/>
</dbReference>
<dbReference type="Proteomes" id="UP000549616">
    <property type="component" value="Unassembled WGS sequence"/>
</dbReference>
<evidence type="ECO:0000259" key="6">
    <source>
        <dbReference type="PROSITE" id="PS51755"/>
    </source>
</evidence>
<organism evidence="7 8">
    <name type="scientific">Amycolatopsis endophytica</name>
    <dbReference type="NCBI Taxonomy" id="860233"/>
    <lineage>
        <taxon>Bacteria</taxon>
        <taxon>Bacillati</taxon>
        <taxon>Actinomycetota</taxon>
        <taxon>Actinomycetes</taxon>
        <taxon>Pseudonocardiales</taxon>
        <taxon>Pseudonocardiaceae</taxon>
        <taxon>Amycolatopsis</taxon>
    </lineage>
</organism>
<sequence length="512" mass="54280">MEFRFLGTVALVVDGVVADPGPARQRCVLAALAVDVDQDVSRDRLIQRVWGGDPPLRARETLVNYVSRLRRVLAAGGATIARRPGAYALRADPLAVDIHRFRRLCSRARAETGRTAAGLLEQATALWHGEALTGLTGDWATTERDQLHQERQDAEWDLTDALLDLGHGEDLVAGLAVRAAGHPLDERAAGQYMLALHRAGRTADALAHFRLVRDRLVDDLGTDPGAALQDLHRRILTPGPALTVRPRAARRVVTPRQLPAAPAPFVGRGELLDELDATSTTVSAVAGAGGIGKTALALHWAHQRIDRFPDGQLFVDLRGSGPGAAMEPSAALRGVLDALGVEHDQVPSDLHARAVLFRSLVAGHRVLLLLDDAADTAQVVPLLPGSGSCTVVVTSRNVLPGLLAGHAARHIPVHVLDDADARVLLTGKLGRARTGAEPEAVGEFVRLCGGFPLALGVVAGHALTRPTATLAALVAEIRGPGLRALVHASLIEQDLTGRYALHDLVQRHAAAT</sequence>
<dbReference type="PANTHER" id="PTHR35807:SF1">
    <property type="entry name" value="TRANSCRIPTIONAL REGULATOR REDD"/>
    <property type="match status" value="1"/>
</dbReference>
<keyword evidence="8" id="KW-1185">Reference proteome</keyword>
<dbReference type="SUPFAM" id="SSF52540">
    <property type="entry name" value="P-loop containing nucleoside triphosphate hydrolases"/>
    <property type="match status" value="1"/>
</dbReference>
<feature type="DNA-binding region" description="OmpR/PhoB-type" evidence="5">
    <location>
        <begin position="1"/>
        <end position="91"/>
    </location>
</feature>
<dbReference type="GO" id="GO:0043531">
    <property type="term" value="F:ADP binding"/>
    <property type="evidence" value="ECO:0007669"/>
    <property type="project" value="InterPro"/>
</dbReference>
<feature type="domain" description="OmpR/PhoB-type" evidence="6">
    <location>
        <begin position="1"/>
        <end position="91"/>
    </location>
</feature>
<evidence type="ECO:0000256" key="5">
    <source>
        <dbReference type="PROSITE-ProRule" id="PRU01091"/>
    </source>
</evidence>
<dbReference type="Pfam" id="PF00486">
    <property type="entry name" value="Trans_reg_C"/>
    <property type="match status" value="1"/>
</dbReference>
<dbReference type="SUPFAM" id="SSF46894">
    <property type="entry name" value="C-terminal effector domain of the bipartite response regulators"/>
    <property type="match status" value="1"/>
</dbReference>
<dbReference type="InterPro" id="IPR005158">
    <property type="entry name" value="BTAD"/>
</dbReference>
<dbReference type="SUPFAM" id="SSF48452">
    <property type="entry name" value="TPR-like"/>
    <property type="match status" value="1"/>
</dbReference>
<dbReference type="InterPro" id="IPR001867">
    <property type="entry name" value="OmpR/PhoB-type_DNA-bd"/>
</dbReference>
<dbReference type="Pfam" id="PF00931">
    <property type="entry name" value="NB-ARC"/>
    <property type="match status" value="1"/>
</dbReference>
<evidence type="ECO:0000313" key="7">
    <source>
        <dbReference type="EMBL" id="NYI90798.1"/>
    </source>
</evidence>
<dbReference type="GO" id="GO:0003677">
    <property type="term" value="F:DNA binding"/>
    <property type="evidence" value="ECO:0007669"/>
    <property type="project" value="UniProtKB-UniRule"/>
</dbReference>
<keyword evidence="4" id="KW-0804">Transcription</keyword>
<dbReference type="Gene3D" id="1.25.40.10">
    <property type="entry name" value="Tetratricopeptide repeat domain"/>
    <property type="match status" value="1"/>
</dbReference>
<evidence type="ECO:0000256" key="4">
    <source>
        <dbReference type="ARBA" id="ARBA00023163"/>
    </source>
</evidence>
<evidence type="ECO:0000256" key="1">
    <source>
        <dbReference type="ARBA" id="ARBA00005820"/>
    </source>
</evidence>
<protein>
    <submittedName>
        <fullName evidence="7">DNA-binding SARP family transcriptional activator</fullName>
    </submittedName>
</protein>
<dbReference type="AlphaFoldDB" id="A0A853B6C7"/>
<dbReference type="PANTHER" id="PTHR35807">
    <property type="entry name" value="TRANSCRIPTIONAL REGULATOR REDD-RELATED"/>
    <property type="match status" value="1"/>
</dbReference>
<reference evidence="7 8" key="1">
    <citation type="submission" date="2020-07" db="EMBL/GenBank/DDBJ databases">
        <title>Sequencing the genomes of 1000 actinobacteria strains.</title>
        <authorList>
            <person name="Klenk H.-P."/>
        </authorList>
    </citation>
    <scope>NUCLEOTIDE SEQUENCE [LARGE SCALE GENOMIC DNA]</scope>
    <source>
        <strain evidence="7 8">DSM 104006</strain>
    </source>
</reference>
<dbReference type="PROSITE" id="PS51755">
    <property type="entry name" value="OMPR_PHOB"/>
    <property type="match status" value="1"/>
</dbReference>
<evidence type="ECO:0000256" key="2">
    <source>
        <dbReference type="ARBA" id="ARBA00023015"/>
    </source>
</evidence>
<dbReference type="Pfam" id="PF03704">
    <property type="entry name" value="BTAD"/>
    <property type="match status" value="1"/>
</dbReference>
<dbReference type="GO" id="GO:0000160">
    <property type="term" value="P:phosphorelay signal transduction system"/>
    <property type="evidence" value="ECO:0007669"/>
    <property type="project" value="InterPro"/>
</dbReference>
<name>A0A853B6C7_9PSEU</name>
<gene>
    <name evidence="7" type="ORF">HNR02_004121</name>
</gene>
<keyword evidence="3 5" id="KW-0238">DNA-binding</keyword>
<dbReference type="PRINTS" id="PR00364">
    <property type="entry name" value="DISEASERSIST"/>
</dbReference>
<dbReference type="InterPro" id="IPR011990">
    <property type="entry name" value="TPR-like_helical_dom_sf"/>
</dbReference>
<dbReference type="InterPro" id="IPR036388">
    <property type="entry name" value="WH-like_DNA-bd_sf"/>
</dbReference>
<dbReference type="GO" id="GO:0006355">
    <property type="term" value="P:regulation of DNA-templated transcription"/>
    <property type="evidence" value="ECO:0007669"/>
    <property type="project" value="InterPro"/>
</dbReference>
<comment type="caution">
    <text evidence="7">The sequence shown here is derived from an EMBL/GenBank/DDBJ whole genome shotgun (WGS) entry which is preliminary data.</text>
</comment>
<evidence type="ECO:0000256" key="3">
    <source>
        <dbReference type="ARBA" id="ARBA00023125"/>
    </source>
</evidence>
<evidence type="ECO:0000313" key="8">
    <source>
        <dbReference type="Proteomes" id="UP000549616"/>
    </source>
</evidence>
<dbReference type="CDD" id="cd15831">
    <property type="entry name" value="BTAD"/>
    <property type="match status" value="1"/>
</dbReference>
<dbReference type="RefSeq" id="WP_312861070.1">
    <property type="nucleotide sequence ID" value="NZ_JACCFK010000001.1"/>
</dbReference>
<dbReference type="InterPro" id="IPR016032">
    <property type="entry name" value="Sig_transdc_resp-reg_C-effctor"/>
</dbReference>
<accession>A0A853B6C7</accession>
<keyword evidence="2" id="KW-0805">Transcription regulation</keyword>